<comment type="similarity">
    <text evidence="2">Belongs to the FAD-binding oxidoreductase/transferase type 4 family.</text>
</comment>
<accession>A0ABP6ZHM2</accession>
<dbReference type="Gene3D" id="3.30.465.10">
    <property type="match status" value="1"/>
</dbReference>
<evidence type="ECO:0000256" key="5">
    <source>
        <dbReference type="ARBA" id="ARBA00023002"/>
    </source>
</evidence>
<dbReference type="InterPro" id="IPR006094">
    <property type="entry name" value="Oxid_FAD_bind_N"/>
</dbReference>
<evidence type="ECO:0000256" key="2">
    <source>
        <dbReference type="ARBA" id="ARBA00008000"/>
    </source>
</evidence>
<dbReference type="PANTHER" id="PTHR43716:SF1">
    <property type="entry name" value="D-2-HYDROXYGLUTARATE DEHYDROGENASE, MITOCHONDRIAL"/>
    <property type="match status" value="1"/>
</dbReference>
<dbReference type="RefSeq" id="WP_231483724.1">
    <property type="nucleotide sequence ID" value="NZ_BAAAZO010000003.1"/>
</dbReference>
<dbReference type="Gene3D" id="1.10.45.10">
    <property type="entry name" value="Vanillyl-alcohol Oxidase, Chain A, domain 4"/>
    <property type="match status" value="1"/>
</dbReference>
<feature type="domain" description="FAD-binding PCMH-type" evidence="7">
    <location>
        <begin position="37"/>
        <end position="216"/>
    </location>
</feature>
<dbReference type="Gene3D" id="3.30.70.2740">
    <property type="match status" value="1"/>
</dbReference>
<sequence length="485" mass="51544">MPAVDLLADLREIVGDTHVVTDPEAAQPYAQDWTRRWHGKPLAVVRPATVAQVSAVLRACAAAGISLVPQGGNTGLVGGGVPHDGEVVLSLARLDSVGPLDPLGRTLMAGAGVTLAQLQRAARSAGLDVGLDFSARDTATVGGIAATNAGGERVMRHGAARFRIRGLEVVLADGSVVRRMSGVAKDNTGYDLVQLMIGSEGTLGVITAVQVDLIRPHKIVGTALVAVSTVDDALTVLRAVQRDFTGLEAAEFFHHDGLQLVLKHERLAQPFERPHPLYLLFDLADDDNRPDSFDELTALLTDLDCVRDVVLVATAAERRRLWELRELQTEAVSAEGVPVKLDVALPLNQLSNFERQLAEVVRPVARHAVSIIFGHIAEGNVHVNLLNALDEDAGGAVTEAVLDLVAALGGSISAEHGIGQANRRWLPLTRGSADLAAMRAIKQALDPEGILSPGRMLPDPVVPEPEPKPKVAAKKTTRTRARTTR</sequence>
<evidence type="ECO:0000256" key="6">
    <source>
        <dbReference type="SAM" id="MobiDB-lite"/>
    </source>
</evidence>
<organism evidence="8 9">
    <name type="scientific">Kineosporia mesophila</name>
    <dbReference type="NCBI Taxonomy" id="566012"/>
    <lineage>
        <taxon>Bacteria</taxon>
        <taxon>Bacillati</taxon>
        <taxon>Actinomycetota</taxon>
        <taxon>Actinomycetes</taxon>
        <taxon>Kineosporiales</taxon>
        <taxon>Kineosporiaceae</taxon>
        <taxon>Kineosporia</taxon>
    </lineage>
</organism>
<feature type="region of interest" description="Disordered" evidence="6">
    <location>
        <begin position="449"/>
        <end position="485"/>
    </location>
</feature>
<evidence type="ECO:0000256" key="3">
    <source>
        <dbReference type="ARBA" id="ARBA00022630"/>
    </source>
</evidence>
<dbReference type="Pfam" id="PF01565">
    <property type="entry name" value="FAD_binding_4"/>
    <property type="match status" value="1"/>
</dbReference>
<dbReference type="Gene3D" id="3.30.43.10">
    <property type="entry name" value="Uridine Diphospho-n-acetylenolpyruvylglucosamine Reductase, domain 2"/>
    <property type="match status" value="1"/>
</dbReference>
<dbReference type="SUPFAM" id="SSF56176">
    <property type="entry name" value="FAD-binding/transporter-associated domain-like"/>
    <property type="match status" value="1"/>
</dbReference>
<evidence type="ECO:0000313" key="8">
    <source>
        <dbReference type="EMBL" id="GAA3608223.1"/>
    </source>
</evidence>
<keyword evidence="4" id="KW-0274">FAD</keyword>
<dbReference type="InterPro" id="IPR016164">
    <property type="entry name" value="FAD-linked_Oxase-like_C"/>
</dbReference>
<dbReference type="PANTHER" id="PTHR43716">
    <property type="entry name" value="D-2-HYDROXYGLUTARATE DEHYDROGENASE, MITOCHONDRIAL"/>
    <property type="match status" value="1"/>
</dbReference>
<dbReference type="PROSITE" id="PS51387">
    <property type="entry name" value="FAD_PCMH"/>
    <property type="match status" value="1"/>
</dbReference>
<dbReference type="InterPro" id="IPR016171">
    <property type="entry name" value="Vanillyl_alc_oxidase_C-sub2"/>
</dbReference>
<protein>
    <submittedName>
        <fullName evidence="8">FAD-binding oxidoreductase</fullName>
    </submittedName>
</protein>
<dbReference type="InterPro" id="IPR051264">
    <property type="entry name" value="FAD-oxidored/transferase_4"/>
</dbReference>
<dbReference type="Pfam" id="PF02913">
    <property type="entry name" value="FAD-oxidase_C"/>
    <property type="match status" value="1"/>
</dbReference>
<dbReference type="InterPro" id="IPR016167">
    <property type="entry name" value="FAD-bd_PCMH_sub1"/>
</dbReference>
<reference evidence="9" key="1">
    <citation type="journal article" date="2019" name="Int. J. Syst. Evol. Microbiol.">
        <title>The Global Catalogue of Microorganisms (GCM) 10K type strain sequencing project: providing services to taxonomists for standard genome sequencing and annotation.</title>
        <authorList>
            <consortium name="The Broad Institute Genomics Platform"/>
            <consortium name="The Broad Institute Genome Sequencing Center for Infectious Disease"/>
            <person name="Wu L."/>
            <person name="Ma J."/>
        </authorList>
    </citation>
    <scope>NUCLEOTIDE SEQUENCE [LARGE SCALE GENOMIC DNA]</scope>
    <source>
        <strain evidence="9">JCM 16902</strain>
    </source>
</reference>
<proteinExistence type="inferred from homology"/>
<dbReference type="InterPro" id="IPR016169">
    <property type="entry name" value="FAD-bd_PCMH_sub2"/>
</dbReference>
<gene>
    <name evidence="8" type="ORF">GCM10022223_25290</name>
</gene>
<dbReference type="InterPro" id="IPR016166">
    <property type="entry name" value="FAD-bd_PCMH"/>
</dbReference>
<dbReference type="InterPro" id="IPR004113">
    <property type="entry name" value="FAD-bd_oxidored_4_C"/>
</dbReference>
<dbReference type="Gene3D" id="3.30.70.2190">
    <property type="match status" value="1"/>
</dbReference>
<feature type="compositionally biased region" description="Basic residues" evidence="6">
    <location>
        <begin position="471"/>
        <end position="485"/>
    </location>
</feature>
<comment type="caution">
    <text evidence="8">The sequence shown here is derived from an EMBL/GenBank/DDBJ whole genome shotgun (WGS) entry which is preliminary data.</text>
</comment>
<keyword evidence="3" id="KW-0285">Flavoprotein</keyword>
<dbReference type="EMBL" id="BAAAZO010000003">
    <property type="protein sequence ID" value="GAA3608223.1"/>
    <property type="molecule type" value="Genomic_DNA"/>
</dbReference>
<keyword evidence="5" id="KW-0560">Oxidoreductase</keyword>
<keyword evidence="9" id="KW-1185">Reference proteome</keyword>
<evidence type="ECO:0000256" key="1">
    <source>
        <dbReference type="ARBA" id="ARBA00001974"/>
    </source>
</evidence>
<evidence type="ECO:0000313" key="9">
    <source>
        <dbReference type="Proteomes" id="UP001501074"/>
    </source>
</evidence>
<evidence type="ECO:0000256" key="4">
    <source>
        <dbReference type="ARBA" id="ARBA00022827"/>
    </source>
</evidence>
<comment type="cofactor">
    <cofactor evidence="1">
        <name>FAD</name>
        <dbReference type="ChEBI" id="CHEBI:57692"/>
    </cofactor>
</comment>
<evidence type="ECO:0000259" key="7">
    <source>
        <dbReference type="PROSITE" id="PS51387"/>
    </source>
</evidence>
<dbReference type="Proteomes" id="UP001501074">
    <property type="component" value="Unassembled WGS sequence"/>
</dbReference>
<name>A0ABP6ZHM2_9ACTN</name>
<dbReference type="SUPFAM" id="SSF55103">
    <property type="entry name" value="FAD-linked oxidases, C-terminal domain"/>
    <property type="match status" value="1"/>
</dbReference>
<dbReference type="InterPro" id="IPR036318">
    <property type="entry name" value="FAD-bd_PCMH-like_sf"/>
</dbReference>